<proteinExistence type="predicted"/>
<sequence>MATHRSSWLQASALPCEVQSTIQDMPFESASLFLEQMDSKFHGLKDIKVTLKSLGLYTPAPVRKHYQPQQMHQFSIPPPRQDLLKKRSRGYRLQKIEFIEAALDSSQARTFFYGFQVPGNLINCHLFEGLP</sequence>
<comment type="caution">
    <text evidence="1">The sequence shown here is derived from an EMBL/GenBank/DDBJ whole genome shotgun (WGS) entry which is preliminary data.</text>
</comment>
<dbReference type="EMBL" id="JAHDVG010000463">
    <property type="protein sequence ID" value="KAH1186088.1"/>
    <property type="molecule type" value="Genomic_DNA"/>
</dbReference>
<keyword evidence="2" id="KW-1185">Reference proteome</keyword>
<feature type="non-terminal residue" evidence="1">
    <location>
        <position position="131"/>
    </location>
</feature>
<evidence type="ECO:0000313" key="2">
    <source>
        <dbReference type="Proteomes" id="UP000827986"/>
    </source>
</evidence>
<accession>A0A9D4B9F0</accession>
<evidence type="ECO:0000313" key="1">
    <source>
        <dbReference type="EMBL" id="KAH1186088.1"/>
    </source>
</evidence>
<protein>
    <submittedName>
        <fullName evidence="1">Uncharacterized protein</fullName>
    </submittedName>
</protein>
<gene>
    <name evidence="1" type="ORF">KIL84_018837</name>
</gene>
<organism evidence="1 2">
    <name type="scientific">Mauremys mutica</name>
    <name type="common">yellowpond turtle</name>
    <dbReference type="NCBI Taxonomy" id="74926"/>
    <lineage>
        <taxon>Eukaryota</taxon>
        <taxon>Metazoa</taxon>
        <taxon>Chordata</taxon>
        <taxon>Craniata</taxon>
        <taxon>Vertebrata</taxon>
        <taxon>Euteleostomi</taxon>
        <taxon>Archelosauria</taxon>
        <taxon>Testudinata</taxon>
        <taxon>Testudines</taxon>
        <taxon>Cryptodira</taxon>
        <taxon>Durocryptodira</taxon>
        <taxon>Testudinoidea</taxon>
        <taxon>Geoemydidae</taxon>
        <taxon>Geoemydinae</taxon>
        <taxon>Mauremys</taxon>
    </lineage>
</organism>
<dbReference type="AlphaFoldDB" id="A0A9D4B9F0"/>
<name>A0A9D4B9F0_9SAUR</name>
<dbReference type="Proteomes" id="UP000827986">
    <property type="component" value="Unassembled WGS sequence"/>
</dbReference>
<reference evidence="1" key="1">
    <citation type="submission" date="2021-09" db="EMBL/GenBank/DDBJ databases">
        <title>The genome of Mauremys mutica provides insights into the evolution of semi-aquatic lifestyle.</title>
        <authorList>
            <person name="Gong S."/>
            <person name="Gao Y."/>
        </authorList>
    </citation>
    <scope>NUCLEOTIDE SEQUENCE</scope>
    <source>
        <strain evidence="1">MM-2020</strain>
        <tissue evidence="1">Muscle</tissue>
    </source>
</reference>